<reference evidence="8 9" key="2">
    <citation type="submission" date="2020-08" db="EMBL/GenBank/DDBJ databases">
        <authorList>
            <person name="Partida-Martinez L."/>
            <person name="Huntemann M."/>
            <person name="Clum A."/>
            <person name="Wang J."/>
            <person name="Palaniappan K."/>
            <person name="Ritter S."/>
            <person name="Chen I.-M."/>
            <person name="Stamatis D."/>
            <person name="Reddy T."/>
            <person name="O'Malley R."/>
            <person name="Daum C."/>
            <person name="Shapiro N."/>
            <person name="Ivanova N."/>
            <person name="Kyrpides N."/>
            <person name="Woyke T."/>
        </authorList>
    </citation>
    <scope>NUCLEOTIDE SEQUENCE [LARGE SCALE GENOMIC DNA]</scope>
    <source>
        <strain evidence="8 9">RAS26</strain>
    </source>
</reference>
<keyword evidence="3 4" id="KW-0067">ATP-binding</keyword>
<feature type="domain" description="FHA" evidence="6">
    <location>
        <begin position="109"/>
        <end position="157"/>
    </location>
</feature>
<evidence type="ECO:0000313" key="8">
    <source>
        <dbReference type="EMBL" id="MBB2922867.1"/>
    </source>
</evidence>
<dbReference type="RefSeq" id="WP_183295710.1">
    <property type="nucleotide sequence ID" value="NZ_JACHVX010000002.1"/>
</dbReference>
<sequence>MRLLLQPTGSAPATEVDVPPGTRARDLRTGLGRLTGDPRWSAPGARLAAGPVAVDDEHPCGRYPLLAGAELRLSRGPTPPDVTALHARFHVAVLAGPDCGALAAVAPELVVGRAAGPAGGASLRVEDPALSRAHVRLLARRRHVLARDLRTSNGTLVARADRRGVPREHLAVGADGGARRARVRPLGRRAVRLRTGDRLHVGTSVLEVRGPLRPRDRPLADADAPGAGPGAWLWLGPAVGSAALAVSTGNPVLLVGVLLGPVMMLAHAGRTRARRRRAGAPGGSQALAGRRGRRGRPGEASDATSPGADDAPLGPADLTAASVLAAVPGVPSTTTPSAGGGLRRLGHAAVHEQGLVVAVTGRRSLALGTARALALALAGPTGDGALVVRCDDERRADWRWARWLAKVPAATPVTPRARCVVVVDGPVTLAGTRGGDGRPGTALVLVADGPGAVPAWCTSVLTVGADGATLRTGGSHRPLPLQAVTVAWAEAQARRVAGARAGGAAGGGSGVGGSGVDGSGVGAAGFRGSGGGGSGGGATGLGVSPPFTASSVPGTRPPQVPRAQGVASRTGAGSPHGEDPLPRTVGLGDLPGVPAPDAAAVAARWAEPAPPGLRAALGVDHTGPVHVDLVADGPHALVAGTTGAGKSGLLQTLVLTLALAHPPERLAVALVDYKGGTSFGPIARLPHVVGQVTDLDGALAERALAGLRAELHRRERVLAEAGVADVDALAAEHRAGRTTVSPLPRLLVVVDEFRALADEVPTFVPGLLRVAAQGRALGMHLVLATQRPAGAVGPDLRANIALRVALRVADAAESTDVLGVGDAAALPVDRPGRAVLRRGNRAPEQLQVALPHGPRRDEVVRLADPWLAGAPSWVPTGPDPAREDGSSRYVDAVRAAAHGRPAPVSPWLPELPVLVTRDEVHAQVTGAAAPGPGDVPLGLGDVPAEQRRSLVSWRPDDGHLLVRGGPGSGRTSTLRTVVHRALELGWDVHAVGFAADGLPAPAELLGTVVGPDDPRRLARLVRLLAGRRSRTAAEGDGARSEDVPQLLVVDGLESTVAALDGVARGAATELLVDLLRDGRARRVAVAAGCGSGAGLASLVGHFRSRLVLGPGDPVTDVLAGVPTALAGGRRPPGRAVHVGPEGAVLCQVALTDGPPRTSRGAGHQPLRLAPVPARVTLDAPGAVHVDGPAADRVALGRGGDAAEVLSLDVRRGALVVGPPGSGRTTALAVVAAALVGVGRDVAVVADDAPLTAVPGVRWSAGSRDLADLLGHLEGATGPVDVVVDDLDALESSAPHLVERLVGWLERARAAHHAGLRPGHPTPAGGTPVPRAPGSRVVASSSTARAATAYREPLASLRHARSGIVLQPHEPGSADVFGTAVEWALDPAQPHLAGRGVVVTGRDAVPLQVALPVLVDRA</sequence>
<gene>
    <name evidence="8" type="ORF">FHR80_001779</name>
</gene>
<dbReference type="PROSITE" id="PS50901">
    <property type="entry name" value="FTSK"/>
    <property type="match status" value="1"/>
</dbReference>
<dbReference type="InterPro" id="IPR050206">
    <property type="entry name" value="FtsK/SpoIIIE/SftA"/>
</dbReference>
<dbReference type="Gene3D" id="3.40.50.300">
    <property type="entry name" value="P-loop containing nucleotide triphosphate hydrolases"/>
    <property type="match status" value="2"/>
</dbReference>
<evidence type="ECO:0000259" key="6">
    <source>
        <dbReference type="PROSITE" id="PS50006"/>
    </source>
</evidence>
<dbReference type="PANTHER" id="PTHR22683:SF1">
    <property type="entry name" value="TYPE VII SECRETION SYSTEM PROTEIN ESSC"/>
    <property type="match status" value="1"/>
</dbReference>
<dbReference type="PANTHER" id="PTHR22683">
    <property type="entry name" value="SPORULATION PROTEIN RELATED"/>
    <property type="match status" value="1"/>
</dbReference>
<dbReference type="InterPro" id="IPR027417">
    <property type="entry name" value="P-loop_NTPase"/>
</dbReference>
<dbReference type="Proteomes" id="UP000518206">
    <property type="component" value="Unassembled WGS sequence"/>
</dbReference>
<evidence type="ECO:0000256" key="4">
    <source>
        <dbReference type="PROSITE-ProRule" id="PRU00289"/>
    </source>
</evidence>
<dbReference type="SUPFAM" id="SSF49879">
    <property type="entry name" value="SMAD/FHA domain"/>
    <property type="match status" value="1"/>
</dbReference>
<dbReference type="Pfam" id="PF01580">
    <property type="entry name" value="FtsK_SpoIIIE"/>
    <property type="match status" value="1"/>
</dbReference>
<evidence type="ECO:0000256" key="2">
    <source>
        <dbReference type="ARBA" id="ARBA00022741"/>
    </source>
</evidence>
<feature type="region of interest" description="Disordered" evidence="5">
    <location>
        <begin position="271"/>
        <end position="315"/>
    </location>
</feature>
<accession>A0A7W4YBL8</accession>
<name>A0A7W4YBL8_9CELL</name>
<dbReference type="SMART" id="SM00382">
    <property type="entry name" value="AAA"/>
    <property type="match status" value="3"/>
</dbReference>
<dbReference type="Gene3D" id="2.60.200.20">
    <property type="match status" value="1"/>
</dbReference>
<dbReference type="CDD" id="cd00060">
    <property type="entry name" value="FHA"/>
    <property type="match status" value="1"/>
</dbReference>
<feature type="region of interest" description="Disordered" evidence="5">
    <location>
        <begin position="531"/>
        <end position="592"/>
    </location>
</feature>
<dbReference type="PROSITE" id="PS50006">
    <property type="entry name" value="FHA_DOMAIN"/>
    <property type="match status" value="1"/>
</dbReference>
<dbReference type="GO" id="GO:0005524">
    <property type="term" value="F:ATP binding"/>
    <property type="evidence" value="ECO:0007669"/>
    <property type="project" value="UniProtKB-UniRule"/>
</dbReference>
<feature type="binding site" evidence="4">
    <location>
        <begin position="640"/>
        <end position="647"/>
    </location>
    <ligand>
        <name>ATP</name>
        <dbReference type="ChEBI" id="CHEBI:30616"/>
    </ligand>
</feature>
<keyword evidence="1" id="KW-0597">Phosphoprotein</keyword>
<evidence type="ECO:0000259" key="7">
    <source>
        <dbReference type="PROSITE" id="PS50901"/>
    </source>
</evidence>
<organism evidence="8 9">
    <name type="scientific">Cellulomonas cellasea</name>
    <dbReference type="NCBI Taxonomy" id="43670"/>
    <lineage>
        <taxon>Bacteria</taxon>
        <taxon>Bacillati</taxon>
        <taxon>Actinomycetota</taxon>
        <taxon>Actinomycetes</taxon>
        <taxon>Micrococcales</taxon>
        <taxon>Cellulomonadaceae</taxon>
        <taxon>Cellulomonas</taxon>
    </lineage>
</organism>
<dbReference type="InterPro" id="IPR000253">
    <property type="entry name" value="FHA_dom"/>
</dbReference>
<feature type="compositionally biased region" description="Gly residues" evidence="5">
    <location>
        <begin position="531"/>
        <end position="540"/>
    </location>
</feature>
<dbReference type="InterPro" id="IPR008984">
    <property type="entry name" value="SMAD_FHA_dom_sf"/>
</dbReference>
<protein>
    <submittedName>
        <fullName evidence="8">S-DNA-T family DNA segregation ATPase FtsK/SpoIIIE</fullName>
    </submittedName>
</protein>
<dbReference type="InterPro" id="IPR003593">
    <property type="entry name" value="AAA+_ATPase"/>
</dbReference>
<proteinExistence type="predicted"/>
<dbReference type="InterPro" id="IPR002543">
    <property type="entry name" value="FtsK_dom"/>
</dbReference>
<dbReference type="GO" id="GO:0003677">
    <property type="term" value="F:DNA binding"/>
    <property type="evidence" value="ECO:0007669"/>
    <property type="project" value="InterPro"/>
</dbReference>
<evidence type="ECO:0000256" key="1">
    <source>
        <dbReference type="ARBA" id="ARBA00022553"/>
    </source>
</evidence>
<dbReference type="SUPFAM" id="SSF52540">
    <property type="entry name" value="P-loop containing nucleoside triphosphate hydrolases"/>
    <property type="match status" value="3"/>
</dbReference>
<feature type="region of interest" description="Disordered" evidence="5">
    <location>
        <begin position="1"/>
        <end position="26"/>
    </location>
</feature>
<feature type="region of interest" description="Disordered" evidence="5">
    <location>
        <begin position="1313"/>
        <end position="1342"/>
    </location>
</feature>
<comment type="caution">
    <text evidence="8">The sequence shown here is derived from an EMBL/GenBank/DDBJ whole genome shotgun (WGS) entry which is preliminary data.</text>
</comment>
<evidence type="ECO:0000313" key="9">
    <source>
        <dbReference type="Proteomes" id="UP000518206"/>
    </source>
</evidence>
<reference evidence="8 9" key="1">
    <citation type="submission" date="2020-08" db="EMBL/GenBank/DDBJ databases">
        <title>The Agave Microbiome: Exploring the role of microbial communities in plant adaptations to desert environments.</title>
        <authorList>
            <person name="Partida-Martinez L.P."/>
        </authorList>
    </citation>
    <scope>NUCLEOTIDE SEQUENCE [LARGE SCALE GENOMIC DNA]</scope>
    <source>
        <strain evidence="8 9">RAS26</strain>
    </source>
</reference>
<evidence type="ECO:0000256" key="3">
    <source>
        <dbReference type="ARBA" id="ARBA00022840"/>
    </source>
</evidence>
<feature type="domain" description="FtsK" evidence="7">
    <location>
        <begin position="622"/>
        <end position="815"/>
    </location>
</feature>
<dbReference type="EMBL" id="JACHVX010000002">
    <property type="protein sequence ID" value="MBB2922867.1"/>
    <property type="molecule type" value="Genomic_DNA"/>
</dbReference>
<keyword evidence="2 4" id="KW-0547">Nucleotide-binding</keyword>
<evidence type="ECO:0000256" key="5">
    <source>
        <dbReference type="SAM" id="MobiDB-lite"/>
    </source>
</evidence>